<keyword evidence="2" id="KW-1133">Transmembrane helix</keyword>
<sequence length="132" mass="14149">MSMRVHTPGRKAAANRRDRGQVAIEYMGFIPLLLLVGLFAIQLGVAAYAANQAGTGARAAARTATQDVPRGDSERAGRDAMSDWLGSYKNSKFSSDDGTGEVTYTTRVRIPSVVPGIDDWGWASRSSTMPRG</sequence>
<feature type="compositionally biased region" description="Basic and acidic residues" evidence="1">
    <location>
        <begin position="69"/>
        <end position="81"/>
    </location>
</feature>
<dbReference type="InterPro" id="IPR012495">
    <property type="entry name" value="TadE-like_dom"/>
</dbReference>
<dbReference type="Pfam" id="PF07811">
    <property type="entry name" value="TadE"/>
    <property type="match status" value="1"/>
</dbReference>
<feature type="region of interest" description="Disordered" evidence="1">
    <location>
        <begin position="59"/>
        <end position="81"/>
    </location>
</feature>
<feature type="domain" description="TadE-like" evidence="3">
    <location>
        <begin position="20"/>
        <end position="62"/>
    </location>
</feature>
<reference evidence="4 5" key="1">
    <citation type="submission" date="2016-11" db="EMBL/GenBank/DDBJ databases">
        <authorList>
            <person name="Jaros S."/>
            <person name="Januszkiewicz K."/>
            <person name="Wedrychowicz H."/>
        </authorList>
    </citation>
    <scope>NUCLEOTIDE SEQUENCE [LARGE SCALE GENOMIC DNA]</scope>
    <source>
        <strain evidence="4 5">OK807</strain>
    </source>
</reference>
<feature type="transmembrane region" description="Helical" evidence="2">
    <location>
        <begin position="26"/>
        <end position="50"/>
    </location>
</feature>
<keyword evidence="2" id="KW-0812">Transmembrane</keyword>
<evidence type="ECO:0000259" key="3">
    <source>
        <dbReference type="Pfam" id="PF07811"/>
    </source>
</evidence>
<evidence type="ECO:0000256" key="2">
    <source>
        <dbReference type="SAM" id="Phobius"/>
    </source>
</evidence>
<accession>A0A1K1WCP6</accession>
<keyword evidence="2" id="KW-0472">Membrane</keyword>
<evidence type="ECO:0000313" key="5">
    <source>
        <dbReference type="Proteomes" id="UP000181909"/>
    </source>
</evidence>
<dbReference type="EMBL" id="FPJO01000002">
    <property type="protein sequence ID" value="SFX34959.1"/>
    <property type="molecule type" value="Genomic_DNA"/>
</dbReference>
<gene>
    <name evidence="4" type="ORF">SAMN02787144_1002388</name>
</gene>
<proteinExistence type="predicted"/>
<dbReference type="Proteomes" id="UP000181909">
    <property type="component" value="Unassembled WGS sequence"/>
</dbReference>
<organism evidence="4 5">
    <name type="scientific">Streptomyces atratus</name>
    <dbReference type="NCBI Taxonomy" id="1893"/>
    <lineage>
        <taxon>Bacteria</taxon>
        <taxon>Bacillati</taxon>
        <taxon>Actinomycetota</taxon>
        <taxon>Actinomycetes</taxon>
        <taxon>Kitasatosporales</taxon>
        <taxon>Streptomycetaceae</taxon>
        <taxon>Streptomyces</taxon>
    </lineage>
</organism>
<dbReference type="STRING" id="1893.SAMN02787144_1002388"/>
<dbReference type="AlphaFoldDB" id="A0A1K1WCP6"/>
<evidence type="ECO:0000313" key="4">
    <source>
        <dbReference type="EMBL" id="SFX34959.1"/>
    </source>
</evidence>
<protein>
    <submittedName>
        <fullName evidence="4">TadE-like protein</fullName>
    </submittedName>
</protein>
<evidence type="ECO:0000256" key="1">
    <source>
        <dbReference type="SAM" id="MobiDB-lite"/>
    </source>
</evidence>
<dbReference type="RefSeq" id="WP_371268199.1">
    <property type="nucleotide sequence ID" value="NZ_FPJO01000002.1"/>
</dbReference>
<name>A0A1K1WCP6_STRAR</name>